<dbReference type="CDD" id="cd06174">
    <property type="entry name" value="MFS"/>
    <property type="match status" value="1"/>
</dbReference>
<feature type="transmembrane region" description="Helical" evidence="5">
    <location>
        <begin position="12"/>
        <end position="34"/>
    </location>
</feature>
<protein>
    <submittedName>
        <fullName evidence="7">MFS transporter</fullName>
    </submittedName>
</protein>
<accession>A0ABN3GZ62</accession>
<evidence type="ECO:0000259" key="6">
    <source>
        <dbReference type="PROSITE" id="PS50850"/>
    </source>
</evidence>
<sequence length="434" mass="45161">MNRPAPIGRRWMTLFTLAWLVIWMAQLTPLQLLLPLQLDSQTSDDGDRWIHSVVVSGLILGIGALAGVVAGPLAGAASDRTDGSRFPSWLGGRRRVWALGGSWGIALFLALTGLAHRPWLVAICWVGVSVAVAVASAAFTAMIPDQLAPDQRGAASAAIGSSQALGIVLGVGTVVVLGLDVLPGYLVLAALVVVVGTWASMGLPDRPAPRSELAIGITDRPRWASLRDRDFCWMLGGRLIANVGNALGTSLFLFFLLYGLHQDKDAAEDNLLILIVVYTIFVVGSSVIFGMISDRRGHRRTLTVVAAMVQACSGLVILAHPTYAVTMAGAALMGVGYGAFMTVGLAFATDLLPHVEDHGRDLGIVNVSAALGQLVGPMLGAGLVAAVGGFWLVFAMACVLSVVGGLMTLGARNTDSAPAVVEPTSSADAGSARK</sequence>
<evidence type="ECO:0000256" key="2">
    <source>
        <dbReference type="ARBA" id="ARBA00022692"/>
    </source>
</evidence>
<dbReference type="InterPro" id="IPR011701">
    <property type="entry name" value="MFS"/>
</dbReference>
<feature type="transmembrane region" description="Helical" evidence="5">
    <location>
        <begin position="155"/>
        <end position="179"/>
    </location>
</feature>
<feature type="transmembrane region" description="Helical" evidence="5">
    <location>
        <begin position="390"/>
        <end position="409"/>
    </location>
</feature>
<dbReference type="Proteomes" id="UP001501170">
    <property type="component" value="Unassembled WGS sequence"/>
</dbReference>
<reference evidence="7 8" key="1">
    <citation type="journal article" date="2019" name="Int. J. Syst. Evol. Microbiol.">
        <title>The Global Catalogue of Microorganisms (GCM) 10K type strain sequencing project: providing services to taxonomists for standard genome sequencing and annotation.</title>
        <authorList>
            <consortium name="The Broad Institute Genomics Platform"/>
            <consortium name="The Broad Institute Genome Sequencing Center for Infectious Disease"/>
            <person name="Wu L."/>
            <person name="Ma J."/>
        </authorList>
    </citation>
    <scope>NUCLEOTIDE SEQUENCE [LARGE SCALE GENOMIC DNA]</scope>
    <source>
        <strain evidence="7 8">JCM 16227</strain>
    </source>
</reference>
<dbReference type="PANTHER" id="PTHR23528:SF1">
    <property type="entry name" value="MAJOR FACILITATOR SUPERFAMILY (MFS) PROFILE DOMAIN-CONTAINING PROTEIN"/>
    <property type="match status" value="1"/>
</dbReference>
<keyword evidence="4 5" id="KW-0472">Membrane</keyword>
<dbReference type="Pfam" id="PF07690">
    <property type="entry name" value="MFS_1"/>
    <property type="match status" value="1"/>
</dbReference>
<feature type="transmembrane region" description="Helical" evidence="5">
    <location>
        <begin position="239"/>
        <end position="259"/>
    </location>
</feature>
<evidence type="ECO:0000313" key="7">
    <source>
        <dbReference type="EMBL" id="GAA2364994.1"/>
    </source>
</evidence>
<dbReference type="RefSeq" id="WP_062368020.1">
    <property type="nucleotide sequence ID" value="NZ_BAAARB010000001.1"/>
</dbReference>
<dbReference type="SUPFAM" id="SSF103473">
    <property type="entry name" value="MFS general substrate transporter"/>
    <property type="match status" value="1"/>
</dbReference>
<dbReference type="InterPro" id="IPR020846">
    <property type="entry name" value="MFS_dom"/>
</dbReference>
<dbReference type="PROSITE" id="PS50850">
    <property type="entry name" value="MFS"/>
    <property type="match status" value="1"/>
</dbReference>
<name>A0ABN3GZ62_9ACTN</name>
<keyword evidence="8" id="KW-1185">Reference proteome</keyword>
<dbReference type="Gene3D" id="1.20.1250.20">
    <property type="entry name" value="MFS general substrate transporter like domains"/>
    <property type="match status" value="2"/>
</dbReference>
<keyword evidence="3 5" id="KW-1133">Transmembrane helix</keyword>
<dbReference type="EMBL" id="BAAARB010000001">
    <property type="protein sequence ID" value="GAA2364994.1"/>
    <property type="molecule type" value="Genomic_DNA"/>
</dbReference>
<feature type="domain" description="Major facilitator superfamily (MFS) profile" evidence="6">
    <location>
        <begin position="234"/>
        <end position="434"/>
    </location>
</feature>
<feature type="transmembrane region" description="Helical" evidence="5">
    <location>
        <begin position="364"/>
        <end position="384"/>
    </location>
</feature>
<organism evidence="7 8">
    <name type="scientific">Gordonia cholesterolivorans</name>
    <dbReference type="NCBI Taxonomy" id="559625"/>
    <lineage>
        <taxon>Bacteria</taxon>
        <taxon>Bacillati</taxon>
        <taxon>Actinomycetota</taxon>
        <taxon>Actinomycetes</taxon>
        <taxon>Mycobacteriales</taxon>
        <taxon>Gordoniaceae</taxon>
        <taxon>Gordonia</taxon>
    </lineage>
</organism>
<feature type="transmembrane region" description="Helical" evidence="5">
    <location>
        <begin position="96"/>
        <end position="114"/>
    </location>
</feature>
<proteinExistence type="predicted"/>
<evidence type="ECO:0000256" key="1">
    <source>
        <dbReference type="ARBA" id="ARBA00004651"/>
    </source>
</evidence>
<evidence type="ECO:0000313" key="8">
    <source>
        <dbReference type="Proteomes" id="UP001501170"/>
    </source>
</evidence>
<feature type="transmembrane region" description="Helical" evidence="5">
    <location>
        <begin position="120"/>
        <end position="143"/>
    </location>
</feature>
<dbReference type="PANTHER" id="PTHR23528">
    <property type="match status" value="1"/>
</dbReference>
<feature type="transmembrane region" description="Helical" evidence="5">
    <location>
        <begin position="185"/>
        <end position="203"/>
    </location>
</feature>
<evidence type="ECO:0000256" key="3">
    <source>
        <dbReference type="ARBA" id="ARBA00022989"/>
    </source>
</evidence>
<evidence type="ECO:0000256" key="5">
    <source>
        <dbReference type="SAM" id="Phobius"/>
    </source>
</evidence>
<feature type="transmembrane region" description="Helical" evidence="5">
    <location>
        <begin position="271"/>
        <end position="292"/>
    </location>
</feature>
<evidence type="ECO:0000256" key="4">
    <source>
        <dbReference type="ARBA" id="ARBA00023136"/>
    </source>
</evidence>
<comment type="subcellular location">
    <subcellularLocation>
        <location evidence="1">Cell membrane</location>
        <topology evidence="1">Multi-pass membrane protein</topology>
    </subcellularLocation>
</comment>
<gene>
    <name evidence="7" type="ORF">GCM10009855_00240</name>
</gene>
<comment type="caution">
    <text evidence="7">The sequence shown here is derived from an EMBL/GenBank/DDBJ whole genome shotgun (WGS) entry which is preliminary data.</text>
</comment>
<feature type="transmembrane region" description="Helical" evidence="5">
    <location>
        <begin position="330"/>
        <end position="352"/>
    </location>
</feature>
<feature type="transmembrane region" description="Helical" evidence="5">
    <location>
        <begin position="54"/>
        <end position="75"/>
    </location>
</feature>
<keyword evidence="2 5" id="KW-0812">Transmembrane</keyword>
<feature type="transmembrane region" description="Helical" evidence="5">
    <location>
        <begin position="304"/>
        <end position="324"/>
    </location>
</feature>
<dbReference type="InterPro" id="IPR036259">
    <property type="entry name" value="MFS_trans_sf"/>
</dbReference>